<dbReference type="InterPro" id="IPR039538">
    <property type="entry name" value="BetI_C"/>
</dbReference>
<dbReference type="InterPro" id="IPR001647">
    <property type="entry name" value="HTH_TetR"/>
</dbReference>
<evidence type="ECO:0000259" key="6">
    <source>
        <dbReference type="PROSITE" id="PS50977"/>
    </source>
</evidence>
<dbReference type="EMBL" id="JAGGKO010000002">
    <property type="protein sequence ID" value="MBP1954631.1"/>
    <property type="molecule type" value="Genomic_DNA"/>
</dbReference>
<organism evidence="7 9">
    <name type="scientific">Halarchaeum rubridurum</name>
    <dbReference type="NCBI Taxonomy" id="489911"/>
    <lineage>
        <taxon>Archaea</taxon>
        <taxon>Methanobacteriati</taxon>
        <taxon>Methanobacteriota</taxon>
        <taxon>Stenosarchaea group</taxon>
        <taxon>Halobacteria</taxon>
        <taxon>Halobacteriales</taxon>
        <taxon>Halobacteriaceae</taxon>
    </lineage>
</organism>
<dbReference type="GO" id="GO:0000976">
    <property type="term" value="F:transcription cis-regulatory region binding"/>
    <property type="evidence" value="ECO:0007669"/>
    <property type="project" value="TreeGrafter"/>
</dbReference>
<evidence type="ECO:0000313" key="7">
    <source>
        <dbReference type="EMBL" id="GGM62613.1"/>
    </source>
</evidence>
<evidence type="ECO:0000313" key="9">
    <source>
        <dbReference type="Proteomes" id="UP000614609"/>
    </source>
</evidence>
<keyword evidence="4" id="KW-0804">Transcription</keyword>
<dbReference type="PROSITE" id="PS50977">
    <property type="entry name" value="HTH_TETR_2"/>
    <property type="match status" value="1"/>
</dbReference>
<dbReference type="EMBL" id="BMOO01000002">
    <property type="protein sequence ID" value="GGM62613.1"/>
    <property type="molecule type" value="Genomic_DNA"/>
</dbReference>
<reference evidence="7" key="1">
    <citation type="journal article" date="2014" name="Int. J. Syst. Evol. Microbiol.">
        <title>Complete genome sequence of Corynebacterium casei LMG S-19264T (=DSM 44701T), isolated from a smear-ripened cheese.</title>
        <authorList>
            <consortium name="US DOE Joint Genome Institute (JGI-PGF)"/>
            <person name="Walter F."/>
            <person name="Albersmeier A."/>
            <person name="Kalinowski J."/>
            <person name="Ruckert C."/>
        </authorList>
    </citation>
    <scope>NUCLEOTIDE SEQUENCE</scope>
    <source>
        <strain evidence="7">JCM 16108</strain>
    </source>
</reference>
<dbReference type="InterPro" id="IPR050109">
    <property type="entry name" value="HTH-type_TetR-like_transc_reg"/>
</dbReference>
<dbReference type="Gene3D" id="1.10.357.10">
    <property type="entry name" value="Tetracycline Repressor, domain 2"/>
    <property type="match status" value="1"/>
</dbReference>
<dbReference type="Pfam" id="PF00440">
    <property type="entry name" value="TetR_N"/>
    <property type="match status" value="1"/>
</dbReference>
<reference evidence="7" key="2">
    <citation type="submission" date="2020-09" db="EMBL/GenBank/DDBJ databases">
        <authorList>
            <person name="Sun Q."/>
            <person name="Ohkuma M."/>
        </authorList>
    </citation>
    <scope>NUCLEOTIDE SEQUENCE</scope>
    <source>
        <strain evidence="7">JCM 16108</strain>
    </source>
</reference>
<dbReference type="InterPro" id="IPR036271">
    <property type="entry name" value="Tet_transcr_reg_TetR-rel_C_sf"/>
</dbReference>
<name>A0A830FXU2_9EURY</name>
<keyword evidence="1" id="KW-0678">Repressor</keyword>
<evidence type="ECO:0000313" key="8">
    <source>
        <dbReference type="EMBL" id="MBP1954631.1"/>
    </source>
</evidence>
<dbReference type="GO" id="GO:0003700">
    <property type="term" value="F:DNA-binding transcription factor activity"/>
    <property type="evidence" value="ECO:0007669"/>
    <property type="project" value="TreeGrafter"/>
</dbReference>
<accession>A0A830FXU2</accession>
<dbReference type="SUPFAM" id="SSF48498">
    <property type="entry name" value="Tetracyclin repressor-like, C-terminal domain"/>
    <property type="match status" value="1"/>
</dbReference>
<evidence type="ECO:0000256" key="1">
    <source>
        <dbReference type="ARBA" id="ARBA00022491"/>
    </source>
</evidence>
<gene>
    <name evidence="7" type="ORF">GCM10009017_10910</name>
    <name evidence="8" type="ORF">J2752_001543</name>
</gene>
<keyword evidence="9" id="KW-1185">Reference proteome</keyword>
<dbReference type="InterPro" id="IPR009057">
    <property type="entry name" value="Homeodomain-like_sf"/>
</dbReference>
<feature type="domain" description="HTH tetR-type" evidence="6">
    <location>
        <begin position="11"/>
        <end position="71"/>
    </location>
</feature>
<evidence type="ECO:0000256" key="5">
    <source>
        <dbReference type="PROSITE-ProRule" id="PRU00335"/>
    </source>
</evidence>
<dbReference type="RefSeq" id="WP_188870663.1">
    <property type="nucleotide sequence ID" value="NZ_BMOO01000002.1"/>
</dbReference>
<dbReference type="SUPFAM" id="SSF46689">
    <property type="entry name" value="Homeodomain-like"/>
    <property type="match status" value="1"/>
</dbReference>
<sequence length="199" mass="22608">MADTPTDRERTDVEEAIMEATYRALREHGYADLTMRAIAEEYGKTTAAIHYHYDTKDDLLVAFLAYLLDKFLDHVREIETDDPEDRLGDLLDGLLIEREDDYDLICALLEMRAQAPYHDAIREQLVRNDEYIRDVFRAVIADGIERGVFRDDVDPDTVASALITIVKGARTRYVVLADPDVLRVARDVADAYVAGVLEA</sequence>
<evidence type="ECO:0000256" key="4">
    <source>
        <dbReference type="ARBA" id="ARBA00023163"/>
    </source>
</evidence>
<reference evidence="8" key="3">
    <citation type="submission" date="2021-03" db="EMBL/GenBank/DDBJ databases">
        <title>Genomic Encyclopedia of Type Strains, Phase IV (KMG-IV): sequencing the most valuable type-strain genomes for metagenomic binning, comparative biology and taxonomic classification.</title>
        <authorList>
            <person name="Goeker M."/>
        </authorList>
    </citation>
    <scope>NUCLEOTIDE SEQUENCE</scope>
    <source>
        <strain evidence="8">DSM 22443</strain>
    </source>
</reference>
<dbReference type="Pfam" id="PF13977">
    <property type="entry name" value="TetR_C_6"/>
    <property type="match status" value="1"/>
</dbReference>
<evidence type="ECO:0000256" key="2">
    <source>
        <dbReference type="ARBA" id="ARBA00023015"/>
    </source>
</evidence>
<feature type="DNA-binding region" description="H-T-H motif" evidence="5">
    <location>
        <begin position="34"/>
        <end position="53"/>
    </location>
</feature>
<proteinExistence type="predicted"/>
<protein>
    <submittedName>
        <fullName evidence="8">AcrR family transcriptional regulator</fullName>
    </submittedName>
</protein>
<keyword evidence="2" id="KW-0805">Transcription regulation</keyword>
<dbReference type="PANTHER" id="PTHR30055:SF234">
    <property type="entry name" value="HTH-TYPE TRANSCRIPTIONAL REGULATOR BETI"/>
    <property type="match status" value="1"/>
</dbReference>
<dbReference type="AlphaFoldDB" id="A0A830FXU2"/>
<dbReference type="OrthoDB" id="135877at2157"/>
<comment type="caution">
    <text evidence="7">The sequence shown here is derived from an EMBL/GenBank/DDBJ whole genome shotgun (WGS) entry which is preliminary data.</text>
</comment>
<dbReference type="Proteomes" id="UP000614609">
    <property type="component" value="Unassembled WGS sequence"/>
</dbReference>
<dbReference type="PRINTS" id="PR00455">
    <property type="entry name" value="HTHTETR"/>
</dbReference>
<dbReference type="Proteomes" id="UP000765891">
    <property type="component" value="Unassembled WGS sequence"/>
</dbReference>
<keyword evidence="3 5" id="KW-0238">DNA-binding</keyword>
<dbReference type="PANTHER" id="PTHR30055">
    <property type="entry name" value="HTH-TYPE TRANSCRIPTIONAL REGULATOR RUTR"/>
    <property type="match status" value="1"/>
</dbReference>
<evidence type="ECO:0000256" key="3">
    <source>
        <dbReference type="ARBA" id="ARBA00023125"/>
    </source>
</evidence>